<reference evidence="9" key="2">
    <citation type="journal article" date="2016" name="Mol. Ecol.">
        <title>Population genomics of the filarial nematode parasite Wuchereria bancrofti from mosquitoes.</title>
        <authorList>
            <person name="Small S.T."/>
            <person name="Reimer L.J."/>
            <person name="Tisch D.J."/>
            <person name="King C.L."/>
            <person name="Christensen B.M."/>
            <person name="Siba P.M."/>
            <person name="Kazura J.W."/>
            <person name="Serre D."/>
            <person name="Zimmerman P.A."/>
        </authorList>
    </citation>
    <scope>NUCLEOTIDE SEQUENCE</scope>
    <source>
        <strain evidence="9">pt0022</strain>
    </source>
</reference>
<feature type="compositionally biased region" description="Acidic residues" evidence="7">
    <location>
        <begin position="767"/>
        <end position="789"/>
    </location>
</feature>
<keyword evidence="2" id="KW-0808">Transferase</keyword>
<dbReference type="GO" id="GO:0000226">
    <property type="term" value="P:microtubule cytoskeleton organization"/>
    <property type="evidence" value="ECO:0007669"/>
    <property type="project" value="TreeGrafter"/>
</dbReference>
<dbReference type="Gene3D" id="1.10.510.10">
    <property type="entry name" value="Transferase(Phosphotransferase) domain 1"/>
    <property type="match status" value="1"/>
</dbReference>
<dbReference type="Proteomes" id="UP000093561">
    <property type="component" value="Unassembled WGS sequence"/>
</dbReference>
<dbReference type="GO" id="GO:0005737">
    <property type="term" value="C:cytoplasm"/>
    <property type="evidence" value="ECO:0007669"/>
    <property type="project" value="TreeGrafter"/>
</dbReference>
<feature type="region of interest" description="Disordered" evidence="7">
    <location>
        <begin position="500"/>
        <end position="534"/>
    </location>
</feature>
<evidence type="ECO:0000256" key="1">
    <source>
        <dbReference type="ARBA" id="ARBA00022527"/>
    </source>
</evidence>
<feature type="region of interest" description="Disordered" evidence="7">
    <location>
        <begin position="1110"/>
        <end position="1143"/>
    </location>
</feature>
<dbReference type="PROSITE" id="PS50011">
    <property type="entry name" value="PROTEIN_KINASE_DOM"/>
    <property type="match status" value="1"/>
</dbReference>
<evidence type="ECO:0000256" key="7">
    <source>
        <dbReference type="SAM" id="MobiDB-lite"/>
    </source>
</evidence>
<dbReference type="InterPro" id="IPR008271">
    <property type="entry name" value="Ser/Thr_kinase_AS"/>
</dbReference>
<dbReference type="InterPro" id="IPR011009">
    <property type="entry name" value="Kinase-like_dom_sf"/>
</dbReference>
<reference evidence="10" key="3">
    <citation type="submission" date="2024-02" db="UniProtKB">
        <authorList>
            <consortium name="WormBaseParasite"/>
        </authorList>
    </citation>
    <scope>IDENTIFICATION</scope>
    <source>
        <strain evidence="10">pt0022</strain>
    </source>
</reference>
<evidence type="ECO:0000256" key="5">
    <source>
        <dbReference type="ARBA" id="ARBA00022840"/>
    </source>
</evidence>
<keyword evidence="3 6" id="KW-0547">Nucleotide-binding</keyword>
<evidence type="ECO:0000256" key="3">
    <source>
        <dbReference type="ARBA" id="ARBA00022741"/>
    </source>
</evidence>
<dbReference type="GO" id="GO:0050321">
    <property type="term" value="F:tau-protein kinase activity"/>
    <property type="evidence" value="ECO:0007669"/>
    <property type="project" value="TreeGrafter"/>
</dbReference>
<evidence type="ECO:0000313" key="9">
    <source>
        <dbReference type="Proteomes" id="UP000093561"/>
    </source>
</evidence>
<feature type="region of interest" description="Disordered" evidence="7">
    <location>
        <begin position="1392"/>
        <end position="1467"/>
    </location>
</feature>
<accession>A0AAF5Q4R2</accession>
<feature type="compositionally biased region" description="Polar residues" evidence="7">
    <location>
        <begin position="513"/>
        <end position="534"/>
    </location>
</feature>
<feature type="compositionally biased region" description="Polar residues" evidence="7">
    <location>
        <begin position="1427"/>
        <end position="1452"/>
    </location>
</feature>
<feature type="compositionally biased region" description="Acidic residues" evidence="7">
    <location>
        <begin position="729"/>
        <end position="749"/>
    </location>
</feature>
<dbReference type="InterPro" id="IPR017441">
    <property type="entry name" value="Protein_kinase_ATP_BS"/>
</dbReference>
<keyword evidence="5 6" id="KW-0067">ATP-binding</keyword>
<dbReference type="SMART" id="SM00220">
    <property type="entry name" value="S_TKc"/>
    <property type="match status" value="1"/>
</dbReference>
<evidence type="ECO:0000313" key="10">
    <source>
        <dbReference type="WBParaSite" id="mrna-Wban_10035"/>
    </source>
</evidence>
<reference evidence="9" key="1">
    <citation type="submission" date="2015-03" db="EMBL/GenBank/DDBJ databases">
        <title>Wuchereria bancrofti Genome Sequencing Papua New Guinea Strain.</title>
        <authorList>
            <person name="Small S.T."/>
            <person name="Serre D."/>
            <person name="Zimmerman P.A."/>
        </authorList>
    </citation>
    <scope>NUCLEOTIDE SEQUENCE [LARGE SCALE GENOMIC DNA]</scope>
    <source>
        <strain evidence="9">pt0022</strain>
    </source>
</reference>
<feature type="compositionally biased region" description="Basic and acidic residues" evidence="7">
    <location>
        <begin position="1169"/>
        <end position="1189"/>
    </location>
</feature>
<feature type="domain" description="Protein kinase" evidence="8">
    <location>
        <begin position="63"/>
        <end position="314"/>
    </location>
</feature>
<evidence type="ECO:0000256" key="4">
    <source>
        <dbReference type="ARBA" id="ARBA00022777"/>
    </source>
</evidence>
<dbReference type="CDD" id="cd14073">
    <property type="entry name" value="STKc_NUAK"/>
    <property type="match status" value="1"/>
</dbReference>
<dbReference type="GO" id="GO:0035556">
    <property type="term" value="P:intracellular signal transduction"/>
    <property type="evidence" value="ECO:0007669"/>
    <property type="project" value="TreeGrafter"/>
</dbReference>
<dbReference type="PANTHER" id="PTHR24346">
    <property type="entry name" value="MAP/MICROTUBULE AFFINITY-REGULATING KINASE"/>
    <property type="match status" value="1"/>
</dbReference>
<dbReference type="PROSITE" id="PS00108">
    <property type="entry name" value="PROTEIN_KINASE_ST"/>
    <property type="match status" value="1"/>
</dbReference>
<keyword evidence="1" id="KW-0723">Serine/threonine-protein kinase</keyword>
<dbReference type="PANTHER" id="PTHR24346:SF93">
    <property type="entry name" value="NUAK FAMILY SNF1-LIKE KINASE 1"/>
    <property type="match status" value="1"/>
</dbReference>
<evidence type="ECO:0000256" key="2">
    <source>
        <dbReference type="ARBA" id="ARBA00022679"/>
    </source>
</evidence>
<dbReference type="GO" id="GO:0005524">
    <property type="term" value="F:ATP binding"/>
    <property type="evidence" value="ECO:0007669"/>
    <property type="project" value="UniProtKB-UniRule"/>
</dbReference>
<feature type="binding site" evidence="6">
    <location>
        <position position="96"/>
    </location>
    <ligand>
        <name>ATP</name>
        <dbReference type="ChEBI" id="CHEBI:30616"/>
    </ligand>
</feature>
<evidence type="ECO:0000256" key="6">
    <source>
        <dbReference type="PROSITE-ProRule" id="PRU10141"/>
    </source>
</evidence>
<dbReference type="SUPFAM" id="SSF56112">
    <property type="entry name" value="Protein kinase-like (PK-like)"/>
    <property type="match status" value="1"/>
</dbReference>
<feature type="region of interest" description="Disordered" evidence="7">
    <location>
        <begin position="701"/>
        <end position="853"/>
    </location>
</feature>
<feature type="compositionally biased region" description="Polar residues" evidence="7">
    <location>
        <begin position="1110"/>
        <end position="1141"/>
    </location>
</feature>
<protein>
    <recommendedName>
        <fullName evidence="8">Protein kinase domain-containing protein</fullName>
    </recommendedName>
</protein>
<dbReference type="PROSITE" id="PS00107">
    <property type="entry name" value="PROTEIN_KINASE_ATP"/>
    <property type="match status" value="1"/>
</dbReference>
<feature type="region of interest" description="Disordered" evidence="7">
    <location>
        <begin position="1"/>
        <end position="25"/>
    </location>
</feature>
<dbReference type="FunFam" id="3.30.200.20:FF:000042">
    <property type="entry name" value="Aurora kinase A"/>
    <property type="match status" value="1"/>
</dbReference>
<feature type="region of interest" description="Disordered" evidence="7">
    <location>
        <begin position="943"/>
        <end position="1012"/>
    </location>
</feature>
<feature type="region of interest" description="Disordered" evidence="7">
    <location>
        <begin position="1168"/>
        <end position="1191"/>
    </location>
</feature>
<feature type="compositionally biased region" description="Basic and acidic residues" evidence="7">
    <location>
        <begin position="750"/>
        <end position="766"/>
    </location>
</feature>
<sequence>MTIGTGNTGSRNSSRSTKNAKYSTSKIRSNQYGSGIMGGNSMLGGQPLCGLPGGSKSEIKHRFEITKKLGSGTYGKVSLAYDHKTEREVAVKLIKKSAIENKQDLVRIRREIRIMSALNHPNIIQIFEVFENRDKIILVMEYASGGELYDYVSTFGSLPEPEARRIFRQITSAILYCHKHKVAHRDLKLENILLDANNNAKIADFGLSNYFSDKTLLNTFCGSPLYASPEIINGTPYRGPEVDCWSLGILLYTLVYGSMPFDGRDFNRMVRQIKRGAYFEPDTPSTASMLIRNMLRVNPERRADIDEIASHWWLNLDENMPVIQELPENQIIDHTPLTDRAETMVVQDLADEADVFMDFGHLSPSTRLKIEEFRRRRKEAEEYIENSPIKPPKARRTDGTEMPALTAAEKSLRYDPRLNKEKERERVSIDERDTYYEPLERLKRLESRLQSKDNQAHITDNKLTNISNSTQANKEIRRFKQPSLGTVSGCNNSNSRMIIKNERLSPEQPDDPVTSNSKISEISTSANNETSKPSFVPLNSESVIAAAKASRKSSAETWRLELDSLNMLMNQVLEQMEKGPVSMTLVARIKAHPFYDSRPMVKELLESIIAAQPSSVQKQASKLIQQQSQELIKRQTVGGITTSIGGGMVGITGRRSSKTYDIGIATSPIKMDEKRITGKYQTNGIAQRNGQMKNFGERPWHSVEVGFDPDEDVEHNVGTPQSFSHNDELTEESVQDTSFEDESDGEIILDNDRNRSNANSRDRDEELKENDECSDEDDEEVEESDSEIDELGKEVEQIEDEENGSYRTAISEENLGDSGEHNPPPDPHMKNVAPQFVDAFDRGLAKRQSKGKYQHNKVELYGRGVSTECESPTLPHRRIGGPQPTIERSLFLFDKAKKYIMTYPKPIDDSGDDIPGRLGKKIVKNWLRTQDPDVMVTSTEKSAEIASRVCSVPPRSPPNVIKLDNEISESESDEDEEDDEDENEESDEEKSSEESETNKVISNKQSVEIEKRKSQTIDLEANIVTNDRKYQEEYIKKDVLSTTKKTSKPIKLGNRLLAIPSSNDGAISFLQRHNWDRRRRNRTIDVSENVLKSIADHRDKMTPSRLTAGHTVTATNDPVGSSWTRTSGYPNSTIYGQSTRYNNDENFKKTTERDTTSPISGLNHNLYVARDDKRKSKSAHDLSPDRPDLHAGITTNVSKLATPGSSNFNHNESSIPQSWALEPRRFYVYQTRAEREAEKNTAISNLHPSSTYRMTGSSWYNGTSTGNYPISSYTTDYKSRYDENYLYRRNNTYDTDNGTSHNTEIMPSIQNQTNHESSNVGSHRYRPVVTRHIASVLGDSTRRIYGRSNSMERGALRQDDLDYFGFRNFMTTPSELNSGDKGEYSYVNFHDTSSIRGSTPHEPDHNKLPTRGILKNKQNTENDSRTSAEISSTGSSQGIVSGKDQTSTNSGKVSKDEQSKAAKKRSLFLALGRRRTTEMRLGPDGKITVAGLETDFKRPSSPIDKIKSLFRKSKESVIPSPSQHAHLDYANFPSTTSARYGFTDKVYGVYPSSHLASTLITRDPFSSQYRKYTAALTTPGSTGSNYNRYNYTTGTNDRMLRHWHDDPHIY</sequence>
<dbReference type="InterPro" id="IPR000719">
    <property type="entry name" value="Prot_kinase_dom"/>
</dbReference>
<evidence type="ECO:0000259" key="8">
    <source>
        <dbReference type="PROSITE" id="PS50011"/>
    </source>
</evidence>
<dbReference type="WBParaSite" id="mrna-Wban_10035">
    <property type="protein sequence ID" value="mrna-Wban_10035"/>
    <property type="gene ID" value="Wban_10035"/>
</dbReference>
<name>A0AAF5Q4R2_WUCBA</name>
<dbReference type="Pfam" id="PF00069">
    <property type="entry name" value="Pkinase"/>
    <property type="match status" value="1"/>
</dbReference>
<feature type="compositionally biased region" description="Acidic residues" evidence="7">
    <location>
        <begin position="966"/>
        <end position="991"/>
    </location>
</feature>
<proteinExistence type="predicted"/>
<organism evidence="9 10">
    <name type="scientific">Wuchereria bancrofti</name>
    <dbReference type="NCBI Taxonomy" id="6293"/>
    <lineage>
        <taxon>Eukaryota</taxon>
        <taxon>Metazoa</taxon>
        <taxon>Ecdysozoa</taxon>
        <taxon>Nematoda</taxon>
        <taxon>Chromadorea</taxon>
        <taxon>Rhabditida</taxon>
        <taxon>Spirurina</taxon>
        <taxon>Spiruromorpha</taxon>
        <taxon>Filarioidea</taxon>
        <taxon>Onchocercidae</taxon>
        <taxon>Wuchereria</taxon>
    </lineage>
</organism>
<keyword evidence="4" id="KW-0418">Kinase</keyword>
<dbReference type="FunFam" id="1.10.510.10:FF:000389">
    <property type="entry name" value="Uncharacterized protein, isoform E"/>
    <property type="match status" value="1"/>
</dbReference>